<evidence type="ECO:0000256" key="1">
    <source>
        <dbReference type="ARBA" id="ARBA00022553"/>
    </source>
</evidence>
<dbReference type="CDD" id="cd17574">
    <property type="entry name" value="REC_OmpR"/>
    <property type="match status" value="1"/>
</dbReference>
<dbReference type="PANTHER" id="PTHR44591">
    <property type="entry name" value="STRESS RESPONSE REGULATOR PROTEIN 1"/>
    <property type="match status" value="1"/>
</dbReference>
<comment type="caution">
    <text evidence="4">The sequence shown here is derived from an EMBL/GenBank/DDBJ whole genome shotgun (WGS) entry which is preliminary data.</text>
</comment>
<dbReference type="SMART" id="SM00448">
    <property type="entry name" value="REC"/>
    <property type="match status" value="1"/>
</dbReference>
<accession>A0ABU5GXV8</accession>
<dbReference type="InterPro" id="IPR001789">
    <property type="entry name" value="Sig_transdc_resp-reg_receiver"/>
</dbReference>
<proteinExistence type="predicted"/>
<dbReference type="EMBL" id="JAXIVS010000002">
    <property type="protein sequence ID" value="MDY7226008.1"/>
    <property type="molecule type" value="Genomic_DNA"/>
</dbReference>
<dbReference type="Pfam" id="PF00072">
    <property type="entry name" value="Response_reg"/>
    <property type="match status" value="1"/>
</dbReference>
<organism evidence="4 5">
    <name type="scientific">Hyalangium rubrum</name>
    <dbReference type="NCBI Taxonomy" id="3103134"/>
    <lineage>
        <taxon>Bacteria</taxon>
        <taxon>Pseudomonadati</taxon>
        <taxon>Myxococcota</taxon>
        <taxon>Myxococcia</taxon>
        <taxon>Myxococcales</taxon>
        <taxon>Cystobacterineae</taxon>
        <taxon>Archangiaceae</taxon>
        <taxon>Hyalangium</taxon>
    </lineage>
</organism>
<dbReference type="SUPFAM" id="SSF52172">
    <property type="entry name" value="CheY-like"/>
    <property type="match status" value="1"/>
</dbReference>
<evidence type="ECO:0000313" key="4">
    <source>
        <dbReference type="EMBL" id="MDY7226008.1"/>
    </source>
</evidence>
<feature type="domain" description="Response regulatory" evidence="3">
    <location>
        <begin position="8"/>
        <end position="125"/>
    </location>
</feature>
<dbReference type="RefSeq" id="WP_321544730.1">
    <property type="nucleotide sequence ID" value="NZ_JAXIVS010000002.1"/>
</dbReference>
<keyword evidence="5" id="KW-1185">Reference proteome</keyword>
<feature type="modified residue" description="4-aspartylphosphate" evidence="2">
    <location>
        <position position="58"/>
    </location>
</feature>
<evidence type="ECO:0000259" key="3">
    <source>
        <dbReference type="PROSITE" id="PS50110"/>
    </source>
</evidence>
<name>A0ABU5GXV8_9BACT</name>
<sequence length="142" mass="15493">MVDVSQQTVLVVEDSPLFRKMVGEFLHALGVRHLVEASNGRAAIEQLAHSRPDLVCLDLTLPDVSGYDVCEYIRGQSELEGLPVLMISARGTLLDRAQAEEVGADGYLTKPFTQEEFNQQVVRLLARAAELASGGKSDVRTP</sequence>
<dbReference type="InterPro" id="IPR011006">
    <property type="entry name" value="CheY-like_superfamily"/>
</dbReference>
<protein>
    <submittedName>
        <fullName evidence="4">Response regulator</fullName>
    </submittedName>
</protein>
<keyword evidence="1 2" id="KW-0597">Phosphoprotein</keyword>
<dbReference type="InterPro" id="IPR050595">
    <property type="entry name" value="Bact_response_regulator"/>
</dbReference>
<dbReference type="PROSITE" id="PS50110">
    <property type="entry name" value="RESPONSE_REGULATORY"/>
    <property type="match status" value="1"/>
</dbReference>
<dbReference type="Proteomes" id="UP001291309">
    <property type="component" value="Unassembled WGS sequence"/>
</dbReference>
<evidence type="ECO:0000313" key="5">
    <source>
        <dbReference type="Proteomes" id="UP001291309"/>
    </source>
</evidence>
<evidence type="ECO:0000256" key="2">
    <source>
        <dbReference type="PROSITE-ProRule" id="PRU00169"/>
    </source>
</evidence>
<dbReference type="Gene3D" id="3.40.50.2300">
    <property type="match status" value="1"/>
</dbReference>
<gene>
    <name evidence="4" type="ORF">SYV04_06420</name>
</gene>
<reference evidence="4 5" key="1">
    <citation type="submission" date="2023-12" db="EMBL/GenBank/DDBJ databases">
        <title>the genome sequence of Hyalangium sp. s54d21.</title>
        <authorList>
            <person name="Zhang X."/>
        </authorList>
    </citation>
    <scope>NUCLEOTIDE SEQUENCE [LARGE SCALE GENOMIC DNA]</scope>
    <source>
        <strain evidence="5">s54d21</strain>
    </source>
</reference>
<dbReference type="PANTHER" id="PTHR44591:SF3">
    <property type="entry name" value="RESPONSE REGULATORY DOMAIN-CONTAINING PROTEIN"/>
    <property type="match status" value="1"/>
</dbReference>